<organism evidence="3 4">
    <name type="scientific">Marinobacter nauticus</name>
    <name type="common">Marinobacter hydrocarbonoclasticus</name>
    <name type="synonym">Marinobacter aquaeolei</name>
    <dbReference type="NCBI Taxonomy" id="2743"/>
    <lineage>
        <taxon>Bacteria</taxon>
        <taxon>Pseudomonadati</taxon>
        <taxon>Pseudomonadota</taxon>
        <taxon>Gammaproteobacteria</taxon>
        <taxon>Pseudomonadales</taxon>
        <taxon>Marinobacteraceae</taxon>
        <taxon>Marinobacter</taxon>
    </lineage>
</organism>
<name>A0A368X7I8_MARNT</name>
<evidence type="ECO:0000313" key="3">
    <source>
        <dbReference type="EMBL" id="RCW62948.1"/>
    </source>
</evidence>
<feature type="compositionally biased region" description="Basic and acidic residues" evidence="1">
    <location>
        <begin position="289"/>
        <end position="315"/>
    </location>
</feature>
<dbReference type="InterPro" id="IPR021104">
    <property type="entry name" value="KfrA_DNA-bd_N"/>
</dbReference>
<evidence type="ECO:0000256" key="1">
    <source>
        <dbReference type="SAM" id="MobiDB-lite"/>
    </source>
</evidence>
<sequence>MARSGVTYEQVVEAATAIEAEGEHPSIQRVRQRLGSGSPNTIHKYLRQWKEAGSAQKPVTLKLPERLQDALLAEINRQASEARAEAEQEAKDAMATADELASEGERMEAEMAELREQLAELQKARIEDQVKLQARDEDIERLRGELKEERRQAQELRSQINEDEHKYLAVCDQVAGLKQQLAEATSALSQIREELKDSLHRSSYLEAQRDSLKDKAGDLEESLAEYRHESINLRKDYREALDRNNTLLAEVSSLRIDEAKREAMTARMNELDDRVKALTEEVSEWKRLYTSESESNKSLRSENEALKRQLTKAETKPTPQGRSRSQHGKGSESKQKD</sequence>
<dbReference type="Proteomes" id="UP000253647">
    <property type="component" value="Unassembled WGS sequence"/>
</dbReference>
<dbReference type="GO" id="GO:0003677">
    <property type="term" value="F:DNA binding"/>
    <property type="evidence" value="ECO:0007669"/>
    <property type="project" value="UniProtKB-KW"/>
</dbReference>
<reference evidence="3 4" key="1">
    <citation type="submission" date="2018-07" db="EMBL/GenBank/DDBJ databases">
        <title>Freshwater and sediment microbial communities from various areas in North America, analyzing microbe dynamics in response to fracking.</title>
        <authorList>
            <person name="Lamendella R."/>
        </authorList>
    </citation>
    <scope>NUCLEOTIDE SEQUENCE [LARGE SCALE GENOMIC DNA]</scope>
    <source>
        <strain evidence="3 4">105B</strain>
    </source>
</reference>
<feature type="region of interest" description="Disordered" evidence="1">
    <location>
        <begin position="289"/>
        <end position="337"/>
    </location>
</feature>
<gene>
    <name evidence="3" type="ORF">DET61_12070</name>
</gene>
<accession>A0A368X7I8</accession>
<dbReference type="EMBL" id="QPJI01000020">
    <property type="protein sequence ID" value="RCW62948.1"/>
    <property type="molecule type" value="Genomic_DNA"/>
</dbReference>
<protein>
    <submittedName>
        <fullName evidence="3">Plasmid replication DNA-binding protein KfrA</fullName>
    </submittedName>
</protein>
<comment type="caution">
    <text evidence="3">The sequence shown here is derived from an EMBL/GenBank/DDBJ whole genome shotgun (WGS) entry which is preliminary data.</text>
</comment>
<keyword evidence="3" id="KW-0238">DNA-binding</keyword>
<dbReference type="AlphaFoldDB" id="A0A368X7I8"/>
<feature type="domain" description="KfrA N-terminal DNA-binding" evidence="2">
    <location>
        <begin position="7"/>
        <end position="123"/>
    </location>
</feature>
<evidence type="ECO:0000313" key="4">
    <source>
        <dbReference type="Proteomes" id="UP000253647"/>
    </source>
</evidence>
<dbReference type="Pfam" id="PF11740">
    <property type="entry name" value="KfrA_N"/>
    <property type="match status" value="1"/>
</dbReference>
<evidence type="ECO:0000259" key="2">
    <source>
        <dbReference type="Pfam" id="PF11740"/>
    </source>
</evidence>
<proteinExistence type="predicted"/>